<reference evidence="2 3" key="1">
    <citation type="submission" date="2024-03" db="EMBL/GenBank/DDBJ databases">
        <title>Actinomycetospora sp. OC33-EN08, a novel actinomycete isolated from wild orchid (Aerides multiflora).</title>
        <authorList>
            <person name="Suriyachadkun C."/>
        </authorList>
    </citation>
    <scope>NUCLEOTIDE SEQUENCE [LARGE SCALE GENOMIC DNA]</scope>
    <source>
        <strain evidence="2 3">OC33-EN08</strain>
    </source>
</reference>
<dbReference type="RefSeq" id="WP_337697443.1">
    <property type="nucleotide sequence ID" value="NZ_JBBEGN010000016.1"/>
</dbReference>
<keyword evidence="3" id="KW-1185">Reference proteome</keyword>
<feature type="compositionally biased region" description="Low complexity" evidence="1">
    <location>
        <begin position="197"/>
        <end position="216"/>
    </location>
</feature>
<accession>A0ABU8MVE4</accession>
<comment type="caution">
    <text evidence="2">The sequence shown here is derived from an EMBL/GenBank/DDBJ whole genome shotgun (WGS) entry which is preliminary data.</text>
</comment>
<feature type="region of interest" description="Disordered" evidence="1">
    <location>
        <begin position="193"/>
        <end position="216"/>
    </location>
</feature>
<evidence type="ECO:0000313" key="3">
    <source>
        <dbReference type="Proteomes" id="UP001385809"/>
    </source>
</evidence>
<gene>
    <name evidence="2" type="ORF">WCD74_24150</name>
</gene>
<sequence>MVVLVTAWVAGAQRTRPDDGGSGSTDVVRLGPDPGEDVAAYLTRIAAVPDPEDPQPRLALVQFAAGLTPEAAAPAVGNAVGLRAVVRVPFPRVQTALRDVDLQPAPPLTALRAALTTAAGQARQDAATGAPGTRRTAVAAAEAAALERPDCGCLVAVVVRVAPSDVGSLRSAPGVRGVQVAPVGTARSRLAVSPLLPDQGPVAGPVPDDGPVPTGG</sequence>
<evidence type="ECO:0000313" key="2">
    <source>
        <dbReference type="EMBL" id="MEJ2870876.1"/>
    </source>
</evidence>
<evidence type="ECO:0000256" key="1">
    <source>
        <dbReference type="SAM" id="MobiDB-lite"/>
    </source>
</evidence>
<dbReference type="EMBL" id="JBBEGN010000016">
    <property type="protein sequence ID" value="MEJ2870876.1"/>
    <property type="molecule type" value="Genomic_DNA"/>
</dbReference>
<organism evidence="2 3">
    <name type="scientific">Actinomycetospora aurantiaca</name>
    <dbReference type="NCBI Taxonomy" id="3129233"/>
    <lineage>
        <taxon>Bacteria</taxon>
        <taxon>Bacillati</taxon>
        <taxon>Actinomycetota</taxon>
        <taxon>Actinomycetes</taxon>
        <taxon>Pseudonocardiales</taxon>
        <taxon>Pseudonocardiaceae</taxon>
        <taxon>Actinomycetospora</taxon>
    </lineage>
</organism>
<proteinExistence type="predicted"/>
<name>A0ABU8MVE4_9PSEU</name>
<protein>
    <submittedName>
        <fullName evidence="2">Uncharacterized protein</fullName>
    </submittedName>
</protein>
<dbReference type="Proteomes" id="UP001385809">
    <property type="component" value="Unassembled WGS sequence"/>
</dbReference>